<evidence type="ECO:0000256" key="3">
    <source>
        <dbReference type="ARBA" id="ARBA00008698"/>
    </source>
</evidence>
<evidence type="ECO:0000313" key="13">
    <source>
        <dbReference type="EMBL" id="CAE0462890.1"/>
    </source>
</evidence>
<comment type="pathway">
    <text evidence="2 11">Glycolipid biosynthesis; glycosylphosphatidylinositol-anchor biosynthesis.</text>
</comment>
<feature type="transmembrane region" description="Helical" evidence="11">
    <location>
        <begin position="651"/>
        <end position="672"/>
    </location>
</feature>
<accession>A0A7S3Q1V4</accession>
<gene>
    <name evidence="13" type="ORF">CDEB00056_LOCUS7731</name>
</gene>
<evidence type="ECO:0000256" key="8">
    <source>
        <dbReference type="ARBA" id="ARBA00022824"/>
    </source>
</evidence>
<evidence type="ECO:0000256" key="4">
    <source>
        <dbReference type="ARBA" id="ARBA00022502"/>
    </source>
</evidence>
<dbReference type="InterPro" id="IPR007315">
    <property type="entry name" value="PIG-V/Gpi18"/>
</dbReference>
<comment type="similarity">
    <text evidence="3 11">Belongs to the PIGV family.</text>
</comment>
<keyword evidence="8 11" id="KW-0256">Endoplasmic reticulum</keyword>
<dbReference type="GO" id="GO:0004376">
    <property type="term" value="F:GPI mannosyltransferase activity"/>
    <property type="evidence" value="ECO:0007669"/>
    <property type="project" value="InterPro"/>
</dbReference>
<evidence type="ECO:0000256" key="9">
    <source>
        <dbReference type="ARBA" id="ARBA00022989"/>
    </source>
</evidence>
<dbReference type="UniPathway" id="UPA00196"/>
<feature type="transmembrane region" description="Helical" evidence="11">
    <location>
        <begin position="309"/>
        <end position="330"/>
    </location>
</feature>
<evidence type="ECO:0000256" key="12">
    <source>
        <dbReference type="SAM" id="MobiDB-lite"/>
    </source>
</evidence>
<dbReference type="GO" id="GO:0000009">
    <property type="term" value="F:alpha-1,6-mannosyltransferase activity"/>
    <property type="evidence" value="ECO:0007669"/>
    <property type="project" value="InterPro"/>
</dbReference>
<dbReference type="Pfam" id="PF04188">
    <property type="entry name" value="Mannosyl_trans2"/>
    <property type="match status" value="1"/>
</dbReference>
<feature type="region of interest" description="Disordered" evidence="12">
    <location>
        <begin position="129"/>
        <end position="148"/>
    </location>
</feature>
<keyword evidence="10 11" id="KW-0472">Membrane</keyword>
<protein>
    <recommendedName>
        <fullName evidence="11">GPI mannosyltransferase 2</fullName>
        <ecNumber evidence="11">2.4.1.-</ecNumber>
    </recommendedName>
</protein>
<comment type="function">
    <text evidence="11">Mannosyltransferase involved in glycosylphosphatidylinositol-anchor biosynthesis.</text>
</comment>
<organism evidence="13">
    <name type="scientific">Chaetoceros debilis</name>
    <dbReference type="NCBI Taxonomy" id="122233"/>
    <lineage>
        <taxon>Eukaryota</taxon>
        <taxon>Sar</taxon>
        <taxon>Stramenopiles</taxon>
        <taxon>Ochrophyta</taxon>
        <taxon>Bacillariophyta</taxon>
        <taxon>Coscinodiscophyceae</taxon>
        <taxon>Chaetocerotophycidae</taxon>
        <taxon>Chaetocerotales</taxon>
        <taxon>Chaetocerotaceae</taxon>
        <taxon>Chaetoceros</taxon>
    </lineage>
</organism>
<keyword evidence="6 11" id="KW-0808">Transferase</keyword>
<keyword evidence="7 11" id="KW-0812">Transmembrane</keyword>
<dbReference type="GO" id="GO:0031501">
    <property type="term" value="C:mannosyltransferase complex"/>
    <property type="evidence" value="ECO:0007669"/>
    <property type="project" value="TreeGrafter"/>
</dbReference>
<evidence type="ECO:0000256" key="10">
    <source>
        <dbReference type="ARBA" id="ARBA00023136"/>
    </source>
</evidence>
<dbReference type="PANTHER" id="PTHR12468:SF2">
    <property type="entry name" value="GPI MANNOSYLTRANSFERASE 2"/>
    <property type="match status" value="1"/>
</dbReference>
<feature type="transmembrane region" description="Helical" evidence="11">
    <location>
        <begin position="494"/>
        <end position="510"/>
    </location>
</feature>
<evidence type="ECO:0000256" key="2">
    <source>
        <dbReference type="ARBA" id="ARBA00004687"/>
    </source>
</evidence>
<evidence type="ECO:0000256" key="6">
    <source>
        <dbReference type="ARBA" id="ARBA00022679"/>
    </source>
</evidence>
<keyword evidence="4 11" id="KW-0337">GPI-anchor biosynthesis</keyword>
<feature type="transmembrane region" description="Helical" evidence="11">
    <location>
        <begin position="566"/>
        <end position="587"/>
    </location>
</feature>
<reference evidence="13" key="1">
    <citation type="submission" date="2021-01" db="EMBL/GenBank/DDBJ databases">
        <authorList>
            <person name="Corre E."/>
            <person name="Pelletier E."/>
            <person name="Niang G."/>
            <person name="Scheremetjew M."/>
            <person name="Finn R."/>
            <person name="Kale V."/>
            <person name="Holt S."/>
            <person name="Cochrane G."/>
            <person name="Meng A."/>
            <person name="Brown T."/>
            <person name="Cohen L."/>
        </authorList>
    </citation>
    <scope>NUCLEOTIDE SEQUENCE</scope>
    <source>
        <strain evidence="13">MM31A-1</strain>
    </source>
</reference>
<keyword evidence="5 11" id="KW-0328">Glycosyltransferase</keyword>
<feature type="transmembrane region" description="Helical" evidence="11">
    <location>
        <begin position="678"/>
        <end position="699"/>
    </location>
</feature>
<keyword evidence="9 11" id="KW-1133">Transmembrane helix</keyword>
<dbReference type="GO" id="GO:0005789">
    <property type="term" value="C:endoplasmic reticulum membrane"/>
    <property type="evidence" value="ECO:0007669"/>
    <property type="project" value="UniProtKB-SubCell"/>
</dbReference>
<dbReference type="GO" id="GO:0006506">
    <property type="term" value="P:GPI anchor biosynthetic process"/>
    <property type="evidence" value="ECO:0007669"/>
    <property type="project" value="UniProtKB-UniPathway"/>
</dbReference>
<proteinExistence type="inferred from homology"/>
<evidence type="ECO:0000256" key="7">
    <source>
        <dbReference type="ARBA" id="ARBA00022692"/>
    </source>
</evidence>
<evidence type="ECO:0000256" key="11">
    <source>
        <dbReference type="RuleBase" id="RU363112"/>
    </source>
</evidence>
<name>A0A7S3Q1V4_9STRA</name>
<feature type="transmembrane region" description="Helical" evidence="11">
    <location>
        <begin position="33"/>
        <end position="56"/>
    </location>
</feature>
<comment type="subcellular location">
    <subcellularLocation>
        <location evidence="1 11">Endoplasmic reticulum membrane</location>
        <topology evidence="1 11">Multi-pass membrane protein</topology>
    </subcellularLocation>
</comment>
<feature type="transmembrane region" description="Helical" evidence="11">
    <location>
        <begin position="420"/>
        <end position="441"/>
    </location>
</feature>
<feature type="region of interest" description="Disordered" evidence="12">
    <location>
        <begin position="1"/>
        <end position="25"/>
    </location>
</feature>
<feature type="transmembrane region" description="Helical" evidence="11">
    <location>
        <begin position="386"/>
        <end position="408"/>
    </location>
</feature>
<dbReference type="EC" id="2.4.1.-" evidence="11"/>
<evidence type="ECO:0000256" key="5">
    <source>
        <dbReference type="ARBA" id="ARBA00022676"/>
    </source>
</evidence>
<evidence type="ECO:0000256" key="1">
    <source>
        <dbReference type="ARBA" id="ARBA00004477"/>
    </source>
</evidence>
<dbReference type="AlphaFoldDB" id="A0A7S3Q1V4"/>
<dbReference type="EMBL" id="HBIO01009994">
    <property type="protein sequence ID" value="CAE0462890.1"/>
    <property type="molecule type" value="Transcribed_RNA"/>
</dbReference>
<sequence>MKSKTKAKVPSNENGTKEETQTQTAKAQKEHPIVWWIFVVRWVLMSKFIILIGMTLSSALVPTFNAGDDVLTFDLRLDRNMNLNRIQGKNTNTTRQEDDGLVCYCLQGHSCDAHMDHLNWMGLGITGTSGSGQEQTGEMKGLRHDPKNLKCSTSANQLPNDLSWNEQNDTPTNSLKEEFYRVLLTSLTRWDAARFLHLAVDPLARYPSVQNLDMLSMIEKGDDHETSCIGKDSADKAKTVTTKSQTISTVMVMMETEGEDEDEDRSFLFQSSEQAHAFLPLTPMIIRTGALVLMKIIPLSILPPTFEATAVLACLLWNIIASTIAALALYDLTHRMVMLTHAAQVPSIVEDTKNSISSKGEEDYYTFADVASRTTIMIFCCNPANVFFVSCYSEATFACFTFLGYCFFQRATCHYKHATMFKTAFSSSFYMVASTMCWAIASHGRSNGALTSIFLFIHLCGRIVELFWKYIDVQNNFHTSGNLMNIAFQLAKELFFYVLPMISIISPVILHDRRGIDIHCTIPKTAITIRPSWCRYVNEGNFSMYTYVQRKHWNVGFLRYYEWKQIPNFLLAAPILTMGISATVYWIHNSWRDYQTRVTGFIIYHQQTITSQVQTVRFVLYWPFQALGRIRQKNEEQGKKGIYVKCDFPRLIGASMLAHYALLAGFTLLGLIVAHIQISTRMICSSCPAIYWFFSFLILRSPKIKDCGAKNRPRCSAKNCILFYCCLYNFLGVLLHVNWLPWT</sequence>
<dbReference type="PANTHER" id="PTHR12468">
    <property type="entry name" value="GPI MANNOSYLTRANSFERASE 2"/>
    <property type="match status" value="1"/>
</dbReference>
<feature type="transmembrane region" description="Helical" evidence="11">
    <location>
        <begin position="720"/>
        <end position="740"/>
    </location>
</feature>